<dbReference type="EMBL" id="WPHU01000006">
    <property type="protein sequence ID" value="MVA57453.1"/>
    <property type="molecule type" value="Genomic_DNA"/>
</dbReference>
<gene>
    <name evidence="2" type="ORF">GOZ88_15220</name>
</gene>
<dbReference type="AlphaFoldDB" id="A0A7K1RHH6"/>
<proteinExistence type="predicted"/>
<feature type="compositionally biased region" description="Basic and acidic residues" evidence="1">
    <location>
        <begin position="44"/>
        <end position="54"/>
    </location>
</feature>
<evidence type="ECO:0000313" key="3">
    <source>
        <dbReference type="Proteomes" id="UP000440716"/>
    </source>
</evidence>
<reference evidence="2 3" key="1">
    <citation type="submission" date="2019-12" db="EMBL/GenBank/DDBJ databases">
        <title>Whole-genome sequencing of Allorhizobium vitis.</title>
        <authorList>
            <person name="Gan H.M."/>
            <person name="Szegedi E."/>
            <person name="Burr T."/>
            <person name="Savka M.A."/>
        </authorList>
    </citation>
    <scope>NUCLEOTIDE SEQUENCE [LARGE SCALE GENOMIC DNA]</scope>
    <source>
        <strain evidence="2 3">CG415</strain>
    </source>
</reference>
<protein>
    <submittedName>
        <fullName evidence="2">Uncharacterized protein</fullName>
    </submittedName>
</protein>
<accession>A0A7K1RHH6</accession>
<dbReference type="Proteomes" id="UP000440716">
    <property type="component" value="Unassembled WGS sequence"/>
</dbReference>
<name>A0A7K1RHH6_AGRVI</name>
<dbReference type="RefSeq" id="WP_156591657.1">
    <property type="nucleotide sequence ID" value="NZ_WPHU01000006.1"/>
</dbReference>
<evidence type="ECO:0000313" key="2">
    <source>
        <dbReference type="EMBL" id="MVA57453.1"/>
    </source>
</evidence>
<sequence>MVENASGLFSQAGEIFSVGAPGSGFCKPALSKYKLEQQDDDDQTDQKNGPDRATNEFQHFSTPSIVSNR</sequence>
<feature type="region of interest" description="Disordered" evidence="1">
    <location>
        <begin position="31"/>
        <end position="69"/>
    </location>
</feature>
<organism evidence="2 3">
    <name type="scientific">Agrobacterium vitis</name>
    <name type="common">Rhizobium vitis</name>
    <dbReference type="NCBI Taxonomy" id="373"/>
    <lineage>
        <taxon>Bacteria</taxon>
        <taxon>Pseudomonadati</taxon>
        <taxon>Pseudomonadota</taxon>
        <taxon>Alphaproteobacteria</taxon>
        <taxon>Hyphomicrobiales</taxon>
        <taxon>Rhizobiaceae</taxon>
        <taxon>Rhizobium/Agrobacterium group</taxon>
        <taxon>Agrobacterium</taxon>
    </lineage>
</organism>
<feature type="compositionally biased region" description="Polar residues" evidence="1">
    <location>
        <begin position="55"/>
        <end position="69"/>
    </location>
</feature>
<comment type="caution">
    <text evidence="2">The sequence shown here is derived from an EMBL/GenBank/DDBJ whole genome shotgun (WGS) entry which is preliminary data.</text>
</comment>
<evidence type="ECO:0000256" key="1">
    <source>
        <dbReference type="SAM" id="MobiDB-lite"/>
    </source>
</evidence>